<dbReference type="EMBL" id="BMAT01009591">
    <property type="protein sequence ID" value="GFS09352.1"/>
    <property type="molecule type" value="Genomic_DNA"/>
</dbReference>
<name>A0AAV4IJJ8_9GAST</name>
<dbReference type="Proteomes" id="UP000762676">
    <property type="component" value="Unassembled WGS sequence"/>
</dbReference>
<evidence type="ECO:0000313" key="2">
    <source>
        <dbReference type="EMBL" id="GFS09352.1"/>
    </source>
</evidence>
<proteinExistence type="predicted"/>
<gene>
    <name evidence="2" type="ORF">ElyMa_004780100</name>
</gene>
<keyword evidence="3" id="KW-1185">Reference proteome</keyword>
<comment type="caution">
    <text evidence="2">The sequence shown here is derived from an EMBL/GenBank/DDBJ whole genome shotgun (WGS) entry which is preliminary data.</text>
</comment>
<feature type="compositionally biased region" description="Basic and acidic residues" evidence="1">
    <location>
        <begin position="404"/>
        <end position="422"/>
    </location>
</feature>
<protein>
    <recommendedName>
        <fullName evidence="4">Mab-21-like nucleotidyltransferase domain-containing protein</fullName>
    </recommendedName>
</protein>
<evidence type="ECO:0008006" key="4">
    <source>
        <dbReference type="Google" id="ProtNLM"/>
    </source>
</evidence>
<accession>A0AAV4IJJ8</accession>
<evidence type="ECO:0000313" key="3">
    <source>
        <dbReference type="Proteomes" id="UP000762676"/>
    </source>
</evidence>
<feature type="region of interest" description="Disordered" evidence="1">
    <location>
        <begin position="404"/>
        <end position="425"/>
    </location>
</feature>
<dbReference type="AlphaFoldDB" id="A0AAV4IJJ8"/>
<evidence type="ECO:0000256" key="1">
    <source>
        <dbReference type="SAM" id="MobiDB-lite"/>
    </source>
</evidence>
<sequence>MYPSKLGAIPTGIPTAQSQEARRDLLTLRYRKEDIKVAKLPDLRRFNTEQQQKIVLEHLQSVICMFLSTDTGRGSFSIHGSTAITMILRELTTPQEVRALEVELGIPPKFYLPMSNGEIHDIDLVCTLKDLDIKAIEKLLNESMKGNEHYCKIEATQIIPKGDVFCVREPGTTHEQRFYLETCRCCTINATIDNRVFLSLDIVYPPDHEQQRHIEIKKPYIKDSKTIEVTLGRAKGEIKTSTLTEIFDSLLSSNKATPEYKPAENKFNHRIKLLISLENKKRIDLQGASLWDRLLSSTEPAKPSAPIPPSVGLQTETIVKVESSTNTITVEQPKIHQESQTVKIATFEKNTQAVNPYLNQLKSKEVQTEKLRTRNTPTQYKKTTFLEAEVNTEVSYKEGRYKETYTQTDEIRPSEKETEEKPLQPCEVQEPKTFLEPECSVQKTNIKTELSTAEKAKGKFEAAVDEKIEQSSKENAPGTEFRHACQLIELSKILSQFQKMANAYLTYLDSTNYQEICTELFNAEFLLEEMYYKSEARIQSLQNDAFKIFRQQPRHETSTIIHILEGLKRCSKLELKSTLSKSIRDLLAKLNDTFQQAPPRATAILTRCEKTIEKCNIYHAWQFYEIIGYYQSKIFPPKKPNTAFERIPRTLCSHVDTFLSTFQKHPSLPEEMPEILVTLQEVYFSIKKEKSPPVFLTHMKLYISSKKYRETQDKMTRPITAETIKKFTIKDPHLYTEKIIELCNIAHQNQLPIYAGSWLIKHLKFLKQGRNYRQSYNQLGLSDDYHPKICRDIYRSLTCHTVEWLRGFISQMTRDATAQKQQIQRDLLPFMQEFEE</sequence>
<reference evidence="2 3" key="1">
    <citation type="journal article" date="2021" name="Elife">
        <title>Chloroplast acquisition without the gene transfer in kleptoplastic sea slugs, Plakobranchus ocellatus.</title>
        <authorList>
            <person name="Maeda T."/>
            <person name="Takahashi S."/>
            <person name="Yoshida T."/>
            <person name="Shimamura S."/>
            <person name="Takaki Y."/>
            <person name="Nagai Y."/>
            <person name="Toyoda A."/>
            <person name="Suzuki Y."/>
            <person name="Arimoto A."/>
            <person name="Ishii H."/>
            <person name="Satoh N."/>
            <person name="Nishiyama T."/>
            <person name="Hasebe M."/>
            <person name="Maruyama T."/>
            <person name="Minagawa J."/>
            <person name="Obokata J."/>
            <person name="Shigenobu S."/>
        </authorList>
    </citation>
    <scope>NUCLEOTIDE SEQUENCE [LARGE SCALE GENOMIC DNA]</scope>
</reference>
<organism evidence="2 3">
    <name type="scientific">Elysia marginata</name>
    <dbReference type="NCBI Taxonomy" id="1093978"/>
    <lineage>
        <taxon>Eukaryota</taxon>
        <taxon>Metazoa</taxon>
        <taxon>Spiralia</taxon>
        <taxon>Lophotrochozoa</taxon>
        <taxon>Mollusca</taxon>
        <taxon>Gastropoda</taxon>
        <taxon>Heterobranchia</taxon>
        <taxon>Euthyneura</taxon>
        <taxon>Panpulmonata</taxon>
        <taxon>Sacoglossa</taxon>
        <taxon>Placobranchoidea</taxon>
        <taxon>Plakobranchidae</taxon>
        <taxon>Elysia</taxon>
    </lineage>
</organism>